<evidence type="ECO:0000313" key="4">
    <source>
        <dbReference type="EMBL" id="MDV6236337.1"/>
    </source>
</evidence>
<evidence type="ECO:0000313" key="5">
    <source>
        <dbReference type="EMBL" id="PJZ94938.1"/>
    </source>
</evidence>
<dbReference type="SMART" id="SM00850">
    <property type="entry name" value="LytTR"/>
    <property type="match status" value="1"/>
</dbReference>
<dbReference type="InterPro" id="IPR011006">
    <property type="entry name" value="CheY-like_superfamily"/>
</dbReference>
<reference evidence="4 6" key="2">
    <citation type="journal article" date="2018" name="Microb. Genom.">
        <title>Deciphering the unexplored Leptospira diversity from soils uncovers genomic evolution to virulence.</title>
        <authorList>
            <person name="Thibeaux R."/>
            <person name="Iraola G."/>
            <person name="Ferres I."/>
            <person name="Bierque E."/>
            <person name="Girault D."/>
            <person name="Soupe-Gilbert M.E."/>
            <person name="Picardeau M."/>
            <person name="Goarant C."/>
        </authorList>
    </citation>
    <scope>NUCLEOTIDE SEQUENCE [LARGE SCALE GENOMIC DNA]</scope>
    <source>
        <strain evidence="4 6">ATI7-C-A5</strain>
    </source>
</reference>
<dbReference type="RefSeq" id="WP_100746345.1">
    <property type="nucleotide sequence ID" value="NZ_NPEF02000013.1"/>
</dbReference>
<dbReference type="InterPro" id="IPR001789">
    <property type="entry name" value="Sig_transdc_resp-reg_receiver"/>
</dbReference>
<dbReference type="PROSITE" id="PS50930">
    <property type="entry name" value="HTH_LYTTR"/>
    <property type="match status" value="1"/>
</dbReference>
<keyword evidence="6" id="KW-1185">Reference proteome</keyword>
<dbReference type="GO" id="GO:0000156">
    <property type="term" value="F:phosphorelay response regulator activity"/>
    <property type="evidence" value="ECO:0007669"/>
    <property type="project" value="InterPro"/>
</dbReference>
<dbReference type="EMBL" id="NPEF02000013">
    <property type="protein sequence ID" value="MDV6236337.1"/>
    <property type="molecule type" value="Genomic_DNA"/>
</dbReference>
<dbReference type="GO" id="GO:0003677">
    <property type="term" value="F:DNA binding"/>
    <property type="evidence" value="ECO:0007669"/>
    <property type="project" value="UniProtKB-KW"/>
</dbReference>
<dbReference type="Pfam" id="PF04397">
    <property type="entry name" value="LytTR"/>
    <property type="match status" value="1"/>
</dbReference>
<accession>A0A2N0BEG5</accession>
<dbReference type="SMART" id="SM00448">
    <property type="entry name" value="REC"/>
    <property type="match status" value="1"/>
</dbReference>
<dbReference type="PANTHER" id="PTHR37299">
    <property type="entry name" value="TRANSCRIPTIONAL REGULATOR-RELATED"/>
    <property type="match status" value="1"/>
</dbReference>
<feature type="modified residue" description="4-aspartylphosphate" evidence="1">
    <location>
        <position position="60"/>
    </location>
</feature>
<evidence type="ECO:0000259" key="2">
    <source>
        <dbReference type="PROSITE" id="PS50110"/>
    </source>
</evidence>
<dbReference type="AlphaFoldDB" id="A0A2N0BEG5"/>
<dbReference type="Gene3D" id="2.40.50.1020">
    <property type="entry name" value="LytTr DNA-binding domain"/>
    <property type="match status" value="1"/>
</dbReference>
<gene>
    <name evidence="5" type="ORF">CH379_00250</name>
    <name evidence="4" type="ORF">CH379_011940</name>
</gene>
<evidence type="ECO:0000256" key="1">
    <source>
        <dbReference type="PROSITE-ProRule" id="PRU00169"/>
    </source>
</evidence>
<reference evidence="4" key="3">
    <citation type="submission" date="2023-10" db="EMBL/GenBank/DDBJ databases">
        <authorList>
            <person name="Picardeau M."/>
            <person name="Thibeaux R."/>
        </authorList>
    </citation>
    <scope>NUCLEOTIDE SEQUENCE</scope>
    <source>
        <strain evidence="4">ATI7-C-A5</strain>
    </source>
</reference>
<sequence>MTNTNKEWKTVIVEDEAPTRELLVNFCLSRPELKLVKVAKDGEEALEYLLNEETDLAFFDINLPLLSGLEILERLETPPYVIFITAVRDKAIDAFEMGAIDYLLKPFSKERFYKAVDRAVQFLDRKTEEPPVKNVFNEHGLFILEKENHFLIPYKEINYISSRDNFSLIHTDSREYVTYKSLKSLETKLPPTRFLRIYKQYIINLEKLSHLQSDNTGNYTVYLKDDEETQLPVGRKYVSKMKELL</sequence>
<keyword evidence="5" id="KW-0238">DNA-binding</keyword>
<dbReference type="Gene3D" id="3.40.50.2300">
    <property type="match status" value="1"/>
</dbReference>
<protein>
    <submittedName>
        <fullName evidence="5">DNA-binding response regulator</fullName>
    </submittedName>
    <submittedName>
        <fullName evidence="4">LytTR family DNA-binding domain-containing protein</fullName>
    </submittedName>
</protein>
<dbReference type="Proteomes" id="UP000232122">
    <property type="component" value="Unassembled WGS sequence"/>
</dbReference>
<dbReference type="InterPro" id="IPR007492">
    <property type="entry name" value="LytTR_DNA-bd_dom"/>
</dbReference>
<evidence type="ECO:0000259" key="3">
    <source>
        <dbReference type="PROSITE" id="PS50930"/>
    </source>
</evidence>
<dbReference type="Pfam" id="PF00072">
    <property type="entry name" value="Response_reg"/>
    <property type="match status" value="1"/>
</dbReference>
<evidence type="ECO:0000313" key="6">
    <source>
        <dbReference type="Proteomes" id="UP000232122"/>
    </source>
</evidence>
<dbReference type="PROSITE" id="PS50110">
    <property type="entry name" value="RESPONSE_REGULATORY"/>
    <property type="match status" value="1"/>
</dbReference>
<feature type="domain" description="Response regulatory" evidence="2">
    <location>
        <begin position="9"/>
        <end position="120"/>
    </location>
</feature>
<feature type="domain" description="HTH LytTR-type" evidence="3">
    <location>
        <begin position="142"/>
        <end position="245"/>
    </location>
</feature>
<comment type="caution">
    <text evidence="5">The sequence shown here is derived from an EMBL/GenBank/DDBJ whole genome shotgun (WGS) entry which is preliminary data.</text>
</comment>
<reference evidence="5" key="1">
    <citation type="submission" date="2017-07" db="EMBL/GenBank/DDBJ databases">
        <title>Leptospira spp. isolated from tropical soils.</title>
        <authorList>
            <person name="Thibeaux R."/>
            <person name="Iraola G."/>
            <person name="Ferres I."/>
            <person name="Bierque E."/>
            <person name="Girault D."/>
            <person name="Soupe-Gilbert M.-E."/>
            <person name="Picardeau M."/>
            <person name="Goarant C."/>
        </authorList>
    </citation>
    <scope>NUCLEOTIDE SEQUENCE [LARGE SCALE GENOMIC DNA]</scope>
    <source>
        <strain evidence="5">ATI7-C-A5</strain>
    </source>
</reference>
<dbReference type="OrthoDB" id="9809318at2"/>
<dbReference type="PANTHER" id="PTHR37299:SF1">
    <property type="entry name" value="STAGE 0 SPORULATION PROTEIN A HOMOLOG"/>
    <property type="match status" value="1"/>
</dbReference>
<name>A0A2N0BEG5_9LEPT</name>
<dbReference type="InterPro" id="IPR046947">
    <property type="entry name" value="LytR-like"/>
</dbReference>
<keyword evidence="1" id="KW-0597">Phosphoprotein</keyword>
<accession>A0A2N0BMJ6</accession>
<dbReference type="SUPFAM" id="SSF52172">
    <property type="entry name" value="CheY-like"/>
    <property type="match status" value="1"/>
</dbReference>
<proteinExistence type="predicted"/>
<organism evidence="5">
    <name type="scientific">Leptospira ellisii</name>
    <dbReference type="NCBI Taxonomy" id="2023197"/>
    <lineage>
        <taxon>Bacteria</taxon>
        <taxon>Pseudomonadati</taxon>
        <taxon>Spirochaetota</taxon>
        <taxon>Spirochaetia</taxon>
        <taxon>Leptospirales</taxon>
        <taxon>Leptospiraceae</taxon>
        <taxon>Leptospira</taxon>
    </lineage>
</organism>
<dbReference type="EMBL" id="NPEF01000001">
    <property type="protein sequence ID" value="PJZ94938.1"/>
    <property type="molecule type" value="Genomic_DNA"/>
</dbReference>